<feature type="non-terminal residue" evidence="2">
    <location>
        <position position="1"/>
    </location>
</feature>
<reference evidence="2" key="1">
    <citation type="submission" date="2025-08" db="UniProtKB">
        <authorList>
            <consortium name="RefSeq"/>
        </authorList>
    </citation>
    <scope>IDENTIFICATION</scope>
    <source>
        <tissue evidence="2">Leukocyte</tissue>
    </source>
</reference>
<dbReference type="AlphaFoldDB" id="A0A8B7UG50"/>
<name>A0A8B7UG50_CASCN</name>
<evidence type="ECO:0000256" key="1">
    <source>
        <dbReference type="SAM" id="MobiDB-lite"/>
    </source>
</evidence>
<organism evidence="2">
    <name type="scientific">Castor canadensis</name>
    <name type="common">American beaver</name>
    <dbReference type="NCBI Taxonomy" id="51338"/>
    <lineage>
        <taxon>Eukaryota</taxon>
        <taxon>Metazoa</taxon>
        <taxon>Chordata</taxon>
        <taxon>Craniata</taxon>
        <taxon>Vertebrata</taxon>
        <taxon>Euteleostomi</taxon>
        <taxon>Mammalia</taxon>
        <taxon>Eutheria</taxon>
        <taxon>Euarchontoglires</taxon>
        <taxon>Glires</taxon>
        <taxon>Rodentia</taxon>
        <taxon>Castorimorpha</taxon>
        <taxon>Castoridae</taxon>
        <taxon>Castor</taxon>
    </lineage>
</organism>
<accession>A0A8B7UG50</accession>
<feature type="region of interest" description="Disordered" evidence="1">
    <location>
        <begin position="27"/>
        <end position="102"/>
    </location>
</feature>
<dbReference type="RefSeq" id="XP_020016965.1">
    <property type="nucleotide sequence ID" value="XM_020161376.1"/>
</dbReference>
<gene>
    <name evidence="2" type="primary">LOC109684814</name>
</gene>
<proteinExistence type="predicted"/>
<protein>
    <submittedName>
        <fullName evidence="2">Uncharacterized protein LOC109684814</fullName>
    </submittedName>
</protein>
<sequence length="127" mass="13277">GEGGGDGERPLFLLFRPLSPAFLRSGWAWARPGTAARPGGRGQRVKPPPRPAQTSATVCSPSPHPSRHPTGASSRPGSALRTPPAPPRQEESASLRRSVLPPARRAVAAVAAALGKWRPSSFSLPPL</sequence>
<dbReference type="KEGG" id="ccan:109684814"/>
<evidence type="ECO:0000313" key="2">
    <source>
        <dbReference type="RefSeq" id="XP_020016965.1"/>
    </source>
</evidence>
<feature type="compositionally biased region" description="Low complexity" evidence="1">
    <location>
        <begin position="27"/>
        <end position="38"/>
    </location>
</feature>